<feature type="domain" description="STAS" evidence="3">
    <location>
        <begin position="19"/>
        <end position="107"/>
    </location>
</feature>
<dbReference type="PANTHER" id="PTHR33495:SF2">
    <property type="entry name" value="ANTI-SIGMA FACTOR ANTAGONIST TM_1081-RELATED"/>
    <property type="match status" value="1"/>
</dbReference>
<dbReference type="SUPFAM" id="SSF52091">
    <property type="entry name" value="SpoIIaa-like"/>
    <property type="match status" value="1"/>
</dbReference>
<dbReference type="Pfam" id="PF01740">
    <property type="entry name" value="STAS"/>
    <property type="match status" value="1"/>
</dbReference>
<accession>A0ABW1NGP4</accession>
<gene>
    <name evidence="4" type="ORF">ACFP1K_15310</name>
</gene>
<dbReference type="PANTHER" id="PTHR33495">
    <property type="entry name" value="ANTI-SIGMA FACTOR ANTAGONIST TM_1081-RELATED-RELATED"/>
    <property type="match status" value="1"/>
</dbReference>
<dbReference type="InterPro" id="IPR002645">
    <property type="entry name" value="STAS_dom"/>
</dbReference>
<evidence type="ECO:0000256" key="1">
    <source>
        <dbReference type="ARBA" id="ARBA00009013"/>
    </source>
</evidence>
<dbReference type="EMBL" id="JBHSRF010000018">
    <property type="protein sequence ID" value="MFC6082534.1"/>
    <property type="molecule type" value="Genomic_DNA"/>
</dbReference>
<name>A0ABW1NGP4_9ACTN</name>
<dbReference type="CDD" id="cd07043">
    <property type="entry name" value="STAS_anti-anti-sigma_factors"/>
    <property type="match status" value="1"/>
</dbReference>
<dbReference type="RefSeq" id="WP_380752751.1">
    <property type="nucleotide sequence ID" value="NZ_JBHSRF010000018.1"/>
</dbReference>
<comment type="similarity">
    <text evidence="1 2">Belongs to the anti-sigma-factor antagonist family.</text>
</comment>
<dbReference type="PROSITE" id="PS50801">
    <property type="entry name" value="STAS"/>
    <property type="match status" value="1"/>
</dbReference>
<dbReference type="InterPro" id="IPR036513">
    <property type="entry name" value="STAS_dom_sf"/>
</dbReference>
<evidence type="ECO:0000313" key="5">
    <source>
        <dbReference type="Proteomes" id="UP001596137"/>
    </source>
</evidence>
<organism evidence="4 5">
    <name type="scientific">Sphaerisporangium aureirubrum</name>
    <dbReference type="NCBI Taxonomy" id="1544736"/>
    <lineage>
        <taxon>Bacteria</taxon>
        <taxon>Bacillati</taxon>
        <taxon>Actinomycetota</taxon>
        <taxon>Actinomycetes</taxon>
        <taxon>Streptosporangiales</taxon>
        <taxon>Streptosporangiaceae</taxon>
        <taxon>Sphaerisporangium</taxon>
    </lineage>
</organism>
<protein>
    <recommendedName>
        <fullName evidence="2">Anti-sigma factor antagonist</fullName>
    </recommendedName>
</protein>
<reference evidence="5" key="1">
    <citation type="journal article" date="2019" name="Int. J. Syst. Evol. Microbiol.">
        <title>The Global Catalogue of Microorganisms (GCM) 10K type strain sequencing project: providing services to taxonomists for standard genome sequencing and annotation.</title>
        <authorList>
            <consortium name="The Broad Institute Genomics Platform"/>
            <consortium name="The Broad Institute Genome Sequencing Center for Infectious Disease"/>
            <person name="Wu L."/>
            <person name="Ma J."/>
        </authorList>
    </citation>
    <scope>NUCLEOTIDE SEQUENCE [LARGE SCALE GENOMIC DNA]</scope>
    <source>
        <strain evidence="5">JCM 30346</strain>
    </source>
</reference>
<proteinExistence type="inferred from homology"/>
<evidence type="ECO:0000256" key="2">
    <source>
        <dbReference type="RuleBase" id="RU003749"/>
    </source>
</evidence>
<evidence type="ECO:0000313" key="4">
    <source>
        <dbReference type="EMBL" id="MFC6082534.1"/>
    </source>
</evidence>
<evidence type="ECO:0000259" key="3">
    <source>
        <dbReference type="PROSITE" id="PS50801"/>
    </source>
</evidence>
<dbReference type="Proteomes" id="UP001596137">
    <property type="component" value="Unassembled WGS sequence"/>
</dbReference>
<dbReference type="Gene3D" id="3.30.750.24">
    <property type="entry name" value="STAS domain"/>
    <property type="match status" value="1"/>
</dbReference>
<keyword evidence="5" id="KW-1185">Reference proteome</keyword>
<sequence>MTVIDIAPPSGISQPAPNIVRLTGEIDIFTSEALRRRLLGALRSTVGSLVVDLSEVSFCDASGLAVLVGVQHRARARGVAFALRSPRPQMSRVLRITGLDRSLPITI</sequence>
<dbReference type="InterPro" id="IPR003658">
    <property type="entry name" value="Anti-sigma_ant"/>
</dbReference>
<comment type="caution">
    <text evidence="4">The sequence shown here is derived from an EMBL/GenBank/DDBJ whole genome shotgun (WGS) entry which is preliminary data.</text>
</comment>
<dbReference type="NCBIfam" id="TIGR00377">
    <property type="entry name" value="ant_ant_sig"/>
    <property type="match status" value="1"/>
</dbReference>